<dbReference type="EMBL" id="JAGTJJ010000030">
    <property type="protein sequence ID" value="MDC3985598.1"/>
    <property type="molecule type" value="Genomic_DNA"/>
</dbReference>
<feature type="region of interest" description="Disordered" evidence="1">
    <location>
        <begin position="41"/>
        <end position="143"/>
    </location>
</feature>
<proteinExistence type="predicted"/>
<dbReference type="Proteomes" id="UP001151081">
    <property type="component" value="Unassembled WGS sequence"/>
</dbReference>
<name>A0A9X4AUT3_9BACT</name>
<dbReference type="RefSeq" id="WP_272421744.1">
    <property type="nucleotide sequence ID" value="NZ_JAGTJJ010000030.1"/>
</dbReference>
<protein>
    <submittedName>
        <fullName evidence="3">Uncharacterized protein</fullName>
    </submittedName>
</protein>
<sequence length="378" mass="39576">MAASLVVGSFTPVRNRDPQFLLAAALLHAAVILAVWFTASSPSPRNEGSQTEAPGQERDEIAFDLVSDTPTQKPEKAPAPIARVAPAKAPRVGHHAPRRPTHDAPGEDAPYPDPEPLPAAGANAGSQEAPAEQPPTLPGLDGKPIWAVPGVLPAPALAGRVSSAPPPAPEEPTIAPSLGQKALDYLASRVPPPPSAYERRDPIQHFPAAGTLASAVTDELRSSTTPAESDTHFELVVDAQGHLVSVHVVAADPAHRKAAEHVARAIAERFSGQTFPLPDAFAAGSRIRVGVKSEVVLPNGAKHHVSDPRLSLPGVSVPLGSQEYLFDERSRPGLAGVLPNLNLGIELSFKFDLATLGSTRKRVLHTRVNAVPLASATQ</sequence>
<reference evidence="3 4" key="1">
    <citation type="submission" date="2021-04" db="EMBL/GenBank/DDBJ databases">
        <title>Genome analysis of Polyangium sp.</title>
        <authorList>
            <person name="Li Y."/>
            <person name="Wang J."/>
        </authorList>
    </citation>
    <scope>NUCLEOTIDE SEQUENCE [LARGE SCALE GENOMIC DNA]</scope>
    <source>
        <strain evidence="3 4">SDU14</strain>
    </source>
</reference>
<keyword evidence="2" id="KW-0812">Transmembrane</keyword>
<evidence type="ECO:0000256" key="2">
    <source>
        <dbReference type="SAM" id="Phobius"/>
    </source>
</evidence>
<feature type="compositionally biased region" description="Polar residues" evidence="1">
    <location>
        <begin position="41"/>
        <end position="53"/>
    </location>
</feature>
<evidence type="ECO:0000256" key="1">
    <source>
        <dbReference type="SAM" id="MobiDB-lite"/>
    </source>
</evidence>
<keyword evidence="2" id="KW-1133">Transmembrane helix</keyword>
<accession>A0A9X4AUT3</accession>
<organism evidence="3 4">
    <name type="scientific">Polyangium jinanense</name>
    <dbReference type="NCBI Taxonomy" id="2829994"/>
    <lineage>
        <taxon>Bacteria</taxon>
        <taxon>Pseudomonadati</taxon>
        <taxon>Myxococcota</taxon>
        <taxon>Polyangia</taxon>
        <taxon>Polyangiales</taxon>
        <taxon>Polyangiaceae</taxon>
        <taxon>Polyangium</taxon>
    </lineage>
</organism>
<gene>
    <name evidence="3" type="ORF">KEG57_34280</name>
</gene>
<dbReference type="AlphaFoldDB" id="A0A9X4AUT3"/>
<evidence type="ECO:0000313" key="4">
    <source>
        <dbReference type="Proteomes" id="UP001151081"/>
    </source>
</evidence>
<evidence type="ECO:0000313" key="3">
    <source>
        <dbReference type="EMBL" id="MDC3985598.1"/>
    </source>
</evidence>
<feature type="transmembrane region" description="Helical" evidence="2">
    <location>
        <begin position="20"/>
        <end position="39"/>
    </location>
</feature>
<keyword evidence="2" id="KW-0472">Membrane</keyword>
<keyword evidence="4" id="KW-1185">Reference proteome</keyword>
<comment type="caution">
    <text evidence="3">The sequence shown here is derived from an EMBL/GenBank/DDBJ whole genome shotgun (WGS) entry which is preliminary data.</text>
</comment>